<dbReference type="InterPro" id="IPR050216">
    <property type="entry name" value="LRR_domain-containing"/>
</dbReference>
<protein>
    <submittedName>
        <fullName evidence="3">Uncharacterized protein</fullName>
    </submittedName>
</protein>
<gene>
    <name evidence="3" type="ORF">MSPICULIGERA_LOCUS19275</name>
</gene>
<organism evidence="3 4">
    <name type="scientific">Mesorhabditis spiculigera</name>
    <dbReference type="NCBI Taxonomy" id="96644"/>
    <lineage>
        <taxon>Eukaryota</taxon>
        <taxon>Metazoa</taxon>
        <taxon>Ecdysozoa</taxon>
        <taxon>Nematoda</taxon>
        <taxon>Chromadorea</taxon>
        <taxon>Rhabditida</taxon>
        <taxon>Rhabditina</taxon>
        <taxon>Rhabditomorpha</taxon>
        <taxon>Rhabditoidea</taxon>
        <taxon>Rhabditidae</taxon>
        <taxon>Mesorhabditinae</taxon>
        <taxon>Mesorhabditis</taxon>
    </lineage>
</organism>
<proteinExistence type="predicted"/>
<reference evidence="3" key="1">
    <citation type="submission" date="2023-06" db="EMBL/GenBank/DDBJ databases">
        <authorList>
            <person name="Delattre M."/>
        </authorList>
    </citation>
    <scope>NUCLEOTIDE SEQUENCE</scope>
    <source>
        <strain evidence="3">AF72</strain>
    </source>
</reference>
<dbReference type="PANTHER" id="PTHR48051">
    <property type="match status" value="1"/>
</dbReference>
<dbReference type="AlphaFoldDB" id="A0AA36D7G1"/>
<evidence type="ECO:0000256" key="1">
    <source>
        <dbReference type="ARBA" id="ARBA00022614"/>
    </source>
</evidence>
<dbReference type="Pfam" id="PF12799">
    <property type="entry name" value="LRR_4"/>
    <property type="match status" value="1"/>
</dbReference>
<dbReference type="InterPro" id="IPR025875">
    <property type="entry name" value="Leu-rich_rpt_4"/>
</dbReference>
<feature type="non-terminal residue" evidence="3">
    <location>
        <position position="1"/>
    </location>
</feature>
<dbReference type="Gene3D" id="3.80.10.10">
    <property type="entry name" value="Ribonuclease Inhibitor"/>
    <property type="match status" value="1"/>
</dbReference>
<comment type="caution">
    <text evidence="3">The sequence shown here is derived from an EMBL/GenBank/DDBJ whole genome shotgun (WGS) entry which is preliminary data.</text>
</comment>
<accession>A0AA36D7G1</accession>
<dbReference type="Proteomes" id="UP001177023">
    <property type="component" value="Unassembled WGS sequence"/>
</dbReference>
<dbReference type="GO" id="GO:0005737">
    <property type="term" value="C:cytoplasm"/>
    <property type="evidence" value="ECO:0007669"/>
    <property type="project" value="TreeGrafter"/>
</dbReference>
<keyword evidence="1" id="KW-0433">Leucine-rich repeat</keyword>
<evidence type="ECO:0000313" key="4">
    <source>
        <dbReference type="Proteomes" id="UP001177023"/>
    </source>
</evidence>
<dbReference type="PANTHER" id="PTHR48051:SF1">
    <property type="entry name" value="RAS SUPPRESSOR PROTEIN 1"/>
    <property type="match status" value="1"/>
</dbReference>
<evidence type="ECO:0000256" key="2">
    <source>
        <dbReference type="ARBA" id="ARBA00022737"/>
    </source>
</evidence>
<dbReference type="SUPFAM" id="SSF52075">
    <property type="entry name" value="Outer arm dynein light chain 1"/>
    <property type="match status" value="1"/>
</dbReference>
<name>A0AA36D7G1_9BILA</name>
<dbReference type="EMBL" id="CATQJA010002662">
    <property type="protein sequence ID" value="CAJ0581108.1"/>
    <property type="molecule type" value="Genomic_DNA"/>
</dbReference>
<keyword evidence="2" id="KW-0677">Repeat</keyword>
<sequence>MSLPSAARGVTNVVIRCEAAKETGFLDLSDCQIMYIADAIYMIIRDSPVTKVSLMCNQMQKFPKKMVTKLPGIRWVNFNQNKISELPEEAGGWSLKGINASANQFTAMPEVVFSWSELNVLDFADNQIKELDVERLFESLPNLKGLNLANNPLTSEVKERLEKLKPEQLIMQL</sequence>
<keyword evidence="4" id="KW-1185">Reference proteome</keyword>
<dbReference type="InterPro" id="IPR032675">
    <property type="entry name" value="LRR_dom_sf"/>
</dbReference>
<evidence type="ECO:0000313" key="3">
    <source>
        <dbReference type="EMBL" id="CAJ0581108.1"/>
    </source>
</evidence>